<reference evidence="2" key="1">
    <citation type="submission" date="2018-06" db="EMBL/GenBank/DDBJ databases">
        <authorList>
            <person name="Li K."/>
        </authorList>
    </citation>
    <scope>NUCLEOTIDE SEQUENCE [LARGE SCALE GENOMIC DNA]</scope>
    <source>
        <strain evidence="2">ZFG47</strain>
        <plasmid evidence="2">unnamed1</plasmid>
    </source>
</reference>
<dbReference type="KEGG" id="scad:DN051_43015"/>
<name>A0A2Z4JDZ1_9ACTN</name>
<dbReference type="Proteomes" id="UP000249616">
    <property type="component" value="Plasmid unnamed1"/>
</dbReference>
<proteinExistence type="predicted"/>
<protein>
    <submittedName>
        <fullName evidence="1">Uncharacterized protein</fullName>
    </submittedName>
</protein>
<organism evidence="1 2">
    <name type="scientific">Streptomyces cadmiisoli</name>
    <dbReference type="NCBI Taxonomy" id="2184053"/>
    <lineage>
        <taxon>Bacteria</taxon>
        <taxon>Bacillati</taxon>
        <taxon>Actinomycetota</taxon>
        <taxon>Actinomycetes</taxon>
        <taxon>Kitasatosporales</taxon>
        <taxon>Streptomycetaceae</taxon>
        <taxon>Streptomyces</taxon>
        <taxon>Streptomyces aurantiacus group</taxon>
    </lineage>
</organism>
<dbReference type="EMBL" id="CP030074">
    <property type="protein sequence ID" value="AWW43344.1"/>
    <property type="molecule type" value="Genomic_DNA"/>
</dbReference>
<geneLocation type="plasmid" evidence="1 2">
    <name>unnamed1</name>
</geneLocation>
<keyword evidence="1" id="KW-0614">Plasmid</keyword>
<accession>A0A2Z4JDZ1</accession>
<dbReference type="AlphaFoldDB" id="A0A2Z4JDZ1"/>
<sequence>MTQVDEMAAGALTALETTTANAQAVQAALHAAFWGHQNADSGGDWAVFTQLFPDQALSHGLSHQTVTQFLEYAEAYQLAAVEAVLALPLDQIADHCVTTGWNTLIAHQAPEWARYDCSDELWPEFRKYFVDHAAWLDPHVGTIAEQHMAQLDAASWTDRYSYLVSLGLPVTQPAAAEWGEPDGTECFADIPEEELAALIDHLLDLTAV</sequence>
<gene>
    <name evidence="1" type="ORF">DN051_43015</name>
</gene>
<evidence type="ECO:0000313" key="1">
    <source>
        <dbReference type="EMBL" id="AWW43344.1"/>
    </source>
</evidence>
<keyword evidence="2" id="KW-1185">Reference proteome</keyword>
<evidence type="ECO:0000313" key="2">
    <source>
        <dbReference type="Proteomes" id="UP000249616"/>
    </source>
</evidence>